<accession>A0A3N6TH31</accession>
<dbReference type="Proteomes" id="UP000712281">
    <property type="component" value="Unassembled WGS sequence"/>
</dbReference>
<dbReference type="AlphaFoldDB" id="A0A3N6TH31"/>
<proteinExistence type="predicted"/>
<sequence>MHRHKRRKLKGEYYNDESWCMETDSANLKHVLESKVLWNRLTQDKKNKMTFYIRLESSKVRHFLIANLLHISFSADSLVMEEVLLRDKKLTTQIYIFFENYKSGWCYLARLDVKMMLETVEKKNLSGRFICCINVVEIHRRNIGDDSFDGSSDCWKLQSH</sequence>
<gene>
    <name evidence="2" type="ORF">F2Q68_00036057</name>
    <name evidence="1" type="ORF">F2Q70_00031624</name>
</gene>
<evidence type="ECO:0000313" key="2">
    <source>
        <dbReference type="EMBL" id="KAF2550718.1"/>
    </source>
</evidence>
<comment type="caution">
    <text evidence="1">The sequence shown here is derived from an EMBL/GenBank/DDBJ whole genome shotgun (WGS) entry which is preliminary data.</text>
</comment>
<dbReference type="EMBL" id="QGKW02001988">
    <property type="protein sequence ID" value="KAF2550718.1"/>
    <property type="molecule type" value="Genomic_DNA"/>
</dbReference>
<evidence type="ECO:0000313" key="1">
    <source>
        <dbReference type="EMBL" id="KAF2532388.1"/>
    </source>
</evidence>
<protein>
    <submittedName>
        <fullName evidence="1">Uncharacterized protein</fullName>
    </submittedName>
</protein>
<reference evidence="1" key="1">
    <citation type="submission" date="2019-12" db="EMBL/GenBank/DDBJ databases">
        <title>Genome sequencing and annotation of Brassica cretica.</title>
        <authorList>
            <person name="Studholme D.J."/>
            <person name="Sarris P.F."/>
        </authorList>
    </citation>
    <scope>NUCLEOTIDE SEQUENCE</scope>
    <source>
        <strain evidence="2">PFS-001/15</strain>
        <strain evidence="1">PFS-102/07</strain>
        <tissue evidence="1">Leaf</tissue>
    </source>
</reference>
<name>A0A3N6TH31_BRACR</name>
<dbReference type="EMBL" id="QGKY02002305">
    <property type="protein sequence ID" value="KAF2532388.1"/>
    <property type="molecule type" value="Genomic_DNA"/>
</dbReference>
<organism evidence="1">
    <name type="scientific">Brassica cretica</name>
    <name type="common">Mustard</name>
    <dbReference type="NCBI Taxonomy" id="69181"/>
    <lineage>
        <taxon>Eukaryota</taxon>
        <taxon>Viridiplantae</taxon>
        <taxon>Streptophyta</taxon>
        <taxon>Embryophyta</taxon>
        <taxon>Tracheophyta</taxon>
        <taxon>Spermatophyta</taxon>
        <taxon>Magnoliopsida</taxon>
        <taxon>eudicotyledons</taxon>
        <taxon>Gunneridae</taxon>
        <taxon>Pentapetalae</taxon>
        <taxon>rosids</taxon>
        <taxon>malvids</taxon>
        <taxon>Brassicales</taxon>
        <taxon>Brassicaceae</taxon>
        <taxon>Brassiceae</taxon>
        <taxon>Brassica</taxon>
    </lineage>
</organism>